<protein>
    <submittedName>
        <fullName evidence="1">Uncharacterized protein</fullName>
    </submittedName>
</protein>
<comment type="caution">
    <text evidence="1">The sequence shown here is derived from an EMBL/GenBank/DDBJ whole genome shotgun (WGS) entry which is preliminary data.</text>
</comment>
<accession>A0AAV4TVU7</accession>
<evidence type="ECO:0000313" key="1">
    <source>
        <dbReference type="EMBL" id="GIY49201.1"/>
    </source>
</evidence>
<dbReference type="AlphaFoldDB" id="A0AAV4TVU7"/>
<evidence type="ECO:0000313" key="2">
    <source>
        <dbReference type="Proteomes" id="UP001054837"/>
    </source>
</evidence>
<proteinExistence type="predicted"/>
<organism evidence="1 2">
    <name type="scientific">Caerostris darwini</name>
    <dbReference type="NCBI Taxonomy" id="1538125"/>
    <lineage>
        <taxon>Eukaryota</taxon>
        <taxon>Metazoa</taxon>
        <taxon>Ecdysozoa</taxon>
        <taxon>Arthropoda</taxon>
        <taxon>Chelicerata</taxon>
        <taxon>Arachnida</taxon>
        <taxon>Araneae</taxon>
        <taxon>Araneomorphae</taxon>
        <taxon>Entelegynae</taxon>
        <taxon>Araneoidea</taxon>
        <taxon>Araneidae</taxon>
        <taxon>Caerostris</taxon>
    </lineage>
</organism>
<dbReference type="Proteomes" id="UP001054837">
    <property type="component" value="Unassembled WGS sequence"/>
</dbReference>
<reference evidence="1 2" key="1">
    <citation type="submission" date="2021-06" db="EMBL/GenBank/DDBJ databases">
        <title>Caerostris darwini draft genome.</title>
        <authorList>
            <person name="Kono N."/>
            <person name="Arakawa K."/>
        </authorList>
    </citation>
    <scope>NUCLEOTIDE SEQUENCE [LARGE SCALE GENOMIC DNA]</scope>
</reference>
<name>A0AAV4TVU7_9ARAC</name>
<gene>
    <name evidence="1" type="ORF">CDAR_523761</name>
</gene>
<keyword evidence="2" id="KW-1185">Reference proteome</keyword>
<sequence>MTKGAGQDRTYNLTAACPVFKAAEQGEILRVNLDYIREKCTAESKCCVPHLPSSSYFNLNLQNCRTFKAVKITFKKCLQFRFTKPALIELSNC</sequence>
<dbReference type="EMBL" id="BPLQ01010209">
    <property type="protein sequence ID" value="GIY49201.1"/>
    <property type="molecule type" value="Genomic_DNA"/>
</dbReference>